<dbReference type="Pfam" id="PF13340">
    <property type="entry name" value="DUF4096"/>
    <property type="match status" value="1"/>
</dbReference>
<evidence type="ECO:0000259" key="2">
    <source>
        <dbReference type="Pfam" id="PF13340"/>
    </source>
</evidence>
<evidence type="ECO:0000256" key="1">
    <source>
        <dbReference type="SAM" id="MobiDB-lite"/>
    </source>
</evidence>
<comment type="caution">
    <text evidence="3">The sequence shown here is derived from an EMBL/GenBank/DDBJ whole genome shotgun (WGS) entry which is preliminary data.</text>
</comment>
<dbReference type="PANTHER" id="PTHR46637">
    <property type="entry name" value="TIS1421-TRANSPOSASE PROTEIN A"/>
    <property type="match status" value="1"/>
</dbReference>
<dbReference type="InterPro" id="IPR025161">
    <property type="entry name" value="IS402-like_dom"/>
</dbReference>
<organism evidence="3 4">
    <name type="scientific">Planosporangium thailandense</name>
    <dbReference type="NCBI Taxonomy" id="765197"/>
    <lineage>
        <taxon>Bacteria</taxon>
        <taxon>Bacillati</taxon>
        <taxon>Actinomycetota</taxon>
        <taxon>Actinomycetes</taxon>
        <taxon>Micromonosporales</taxon>
        <taxon>Micromonosporaceae</taxon>
        <taxon>Planosporangium</taxon>
    </lineage>
</organism>
<dbReference type="RefSeq" id="WP_167928953.1">
    <property type="nucleotide sequence ID" value="NZ_JAATVY010000043.1"/>
</dbReference>
<reference evidence="3 4" key="1">
    <citation type="submission" date="2020-03" db="EMBL/GenBank/DDBJ databases">
        <title>WGS of the type strain of Planosporangium spp.</title>
        <authorList>
            <person name="Thawai C."/>
        </authorList>
    </citation>
    <scope>NUCLEOTIDE SEQUENCE [LARGE SCALE GENOMIC DNA]</scope>
    <source>
        <strain evidence="3 4">TBRC 5610</strain>
    </source>
</reference>
<accession>A0ABX0YA09</accession>
<evidence type="ECO:0000313" key="3">
    <source>
        <dbReference type="EMBL" id="NJC74049.1"/>
    </source>
</evidence>
<name>A0ABX0YA09_9ACTN</name>
<dbReference type="PANTHER" id="PTHR46637:SF1">
    <property type="entry name" value="BLL5188 PROTEIN"/>
    <property type="match status" value="1"/>
</dbReference>
<feature type="compositionally biased region" description="Basic and acidic residues" evidence="1">
    <location>
        <begin position="124"/>
        <end position="137"/>
    </location>
</feature>
<feature type="region of interest" description="Disordered" evidence="1">
    <location>
        <begin position="119"/>
        <end position="150"/>
    </location>
</feature>
<keyword evidence="4" id="KW-1185">Reference proteome</keyword>
<proteinExistence type="predicted"/>
<evidence type="ECO:0000313" key="4">
    <source>
        <dbReference type="Proteomes" id="UP000722989"/>
    </source>
</evidence>
<sequence length="150" mass="16400">MDQDFIALWAPDPLWDIASRLIPAAPVRPQGGGRRRVDDRRVLAAVLYLTQAGYSWWKLPEELFGVTRATAHRRFAEWSTARLWPDLHQAIAAHLAVAAPSDWPPAVVDAIATLAAGEGLNRGGRGERAGRATRRDTGGLPVATPEHRPS</sequence>
<gene>
    <name evidence="3" type="ORF">HC031_30690</name>
</gene>
<protein>
    <submittedName>
        <fullName evidence="3">Transposase</fullName>
    </submittedName>
</protein>
<dbReference type="Proteomes" id="UP000722989">
    <property type="component" value="Unassembled WGS sequence"/>
</dbReference>
<feature type="domain" description="Insertion element IS402-like" evidence="2">
    <location>
        <begin position="12"/>
        <end position="88"/>
    </location>
</feature>
<dbReference type="InterPro" id="IPR052909">
    <property type="entry name" value="Transposase_6_like"/>
</dbReference>
<dbReference type="EMBL" id="JAATVY010000043">
    <property type="protein sequence ID" value="NJC74049.1"/>
    <property type="molecule type" value="Genomic_DNA"/>
</dbReference>